<feature type="signal peptide" evidence="1">
    <location>
        <begin position="1"/>
        <end position="19"/>
    </location>
</feature>
<reference evidence="3" key="1">
    <citation type="submission" date="2020-05" db="EMBL/GenBank/DDBJ databases">
        <title>Frigoriglobus tundricola gen. nov., sp. nov., a psychrotolerant cellulolytic planctomycete of the family Gemmataceae with two divergent copies of 16S rRNA gene.</title>
        <authorList>
            <person name="Kulichevskaya I.S."/>
            <person name="Ivanova A.A."/>
            <person name="Naumoff D.G."/>
            <person name="Beletsky A.V."/>
            <person name="Rijpstra W.I.C."/>
            <person name="Sinninghe Damste J.S."/>
            <person name="Mardanov A.V."/>
            <person name="Ravin N.V."/>
            <person name="Dedysh S.N."/>
        </authorList>
    </citation>
    <scope>NUCLEOTIDE SEQUENCE [LARGE SCALE GENOMIC DNA]</scope>
    <source>
        <strain evidence="3">PL17</strain>
    </source>
</reference>
<feature type="chain" id="PRO_5026712907" description="Beta-xylosidase C-terminal Concanavalin A-like domain-containing protein" evidence="1">
    <location>
        <begin position="20"/>
        <end position="237"/>
    </location>
</feature>
<dbReference type="Proteomes" id="UP000503447">
    <property type="component" value="Chromosome"/>
</dbReference>
<gene>
    <name evidence="2" type="ORF">FTUN_5085</name>
</gene>
<dbReference type="KEGG" id="ftj:FTUN_5085"/>
<sequence>MIRLAPLLVLVVAATTAAAPVPPPTEKERLAKHWGTFEGQGEYELTGNRLTLRTAGQPTFGLYLDSECLPIPRVTRTVRGDFEATVTVLYATPPHKGARHDLQRLETQAGLFVGGGGSSVEFGLMQLHSKFNGIVADYLQRCVWVRTRSDKASGGSMLKLAPVGTSTHLRVVRKDKQVTVSYSFDGKTWSEPQEPGHDPELPDEVAVGVSFSQSTYQTLSADFHAFTLEKPKAAKKE</sequence>
<dbReference type="EMBL" id="CP053452">
    <property type="protein sequence ID" value="QJW97511.1"/>
    <property type="molecule type" value="Genomic_DNA"/>
</dbReference>
<name>A0A6M5YW21_9BACT</name>
<proteinExistence type="predicted"/>
<evidence type="ECO:0008006" key="4">
    <source>
        <dbReference type="Google" id="ProtNLM"/>
    </source>
</evidence>
<dbReference type="Gene3D" id="2.60.120.200">
    <property type="match status" value="1"/>
</dbReference>
<organism evidence="2 3">
    <name type="scientific">Frigoriglobus tundricola</name>
    <dbReference type="NCBI Taxonomy" id="2774151"/>
    <lineage>
        <taxon>Bacteria</taxon>
        <taxon>Pseudomonadati</taxon>
        <taxon>Planctomycetota</taxon>
        <taxon>Planctomycetia</taxon>
        <taxon>Gemmatales</taxon>
        <taxon>Gemmataceae</taxon>
        <taxon>Frigoriglobus</taxon>
    </lineage>
</organism>
<dbReference type="AlphaFoldDB" id="A0A6M5YW21"/>
<accession>A0A6M5YW21</accession>
<keyword evidence="3" id="KW-1185">Reference proteome</keyword>
<evidence type="ECO:0000256" key="1">
    <source>
        <dbReference type="SAM" id="SignalP"/>
    </source>
</evidence>
<dbReference type="SUPFAM" id="SSF49899">
    <property type="entry name" value="Concanavalin A-like lectins/glucanases"/>
    <property type="match status" value="1"/>
</dbReference>
<evidence type="ECO:0000313" key="3">
    <source>
        <dbReference type="Proteomes" id="UP000503447"/>
    </source>
</evidence>
<evidence type="ECO:0000313" key="2">
    <source>
        <dbReference type="EMBL" id="QJW97511.1"/>
    </source>
</evidence>
<protein>
    <recommendedName>
        <fullName evidence="4">Beta-xylosidase C-terminal Concanavalin A-like domain-containing protein</fullName>
    </recommendedName>
</protein>
<dbReference type="InterPro" id="IPR013320">
    <property type="entry name" value="ConA-like_dom_sf"/>
</dbReference>
<dbReference type="RefSeq" id="WP_171472864.1">
    <property type="nucleotide sequence ID" value="NZ_CP053452.2"/>
</dbReference>
<keyword evidence="1" id="KW-0732">Signal</keyword>